<keyword evidence="11" id="KW-1185">Reference proteome</keyword>
<dbReference type="Pfam" id="PF00486">
    <property type="entry name" value="Trans_reg_C"/>
    <property type="match status" value="1"/>
</dbReference>
<dbReference type="GO" id="GO:0005829">
    <property type="term" value="C:cytosol"/>
    <property type="evidence" value="ECO:0007669"/>
    <property type="project" value="TreeGrafter"/>
</dbReference>
<evidence type="ECO:0000256" key="4">
    <source>
        <dbReference type="ARBA" id="ARBA00023125"/>
    </source>
</evidence>
<dbReference type="PROSITE" id="PS50110">
    <property type="entry name" value="RESPONSE_REGULATORY"/>
    <property type="match status" value="1"/>
</dbReference>
<evidence type="ECO:0000256" key="1">
    <source>
        <dbReference type="ARBA" id="ARBA00022553"/>
    </source>
</evidence>
<dbReference type="SMART" id="SM00862">
    <property type="entry name" value="Trans_reg_C"/>
    <property type="match status" value="1"/>
</dbReference>
<keyword evidence="4 7" id="KW-0238">DNA-binding</keyword>
<dbReference type="GO" id="GO:0000156">
    <property type="term" value="F:phosphorelay response regulator activity"/>
    <property type="evidence" value="ECO:0007669"/>
    <property type="project" value="TreeGrafter"/>
</dbReference>
<keyword evidence="2" id="KW-0902">Two-component regulatory system</keyword>
<dbReference type="OrthoDB" id="25887at2"/>
<dbReference type="InterPro" id="IPR011006">
    <property type="entry name" value="CheY-like_superfamily"/>
</dbReference>
<evidence type="ECO:0000256" key="3">
    <source>
        <dbReference type="ARBA" id="ARBA00023015"/>
    </source>
</evidence>
<keyword evidence="3" id="KW-0805">Transcription regulation</keyword>
<dbReference type="SUPFAM" id="SSF52172">
    <property type="entry name" value="CheY-like"/>
    <property type="match status" value="1"/>
</dbReference>
<dbReference type="Pfam" id="PF00072">
    <property type="entry name" value="Response_reg"/>
    <property type="match status" value="1"/>
</dbReference>
<dbReference type="InterPro" id="IPR001867">
    <property type="entry name" value="OmpR/PhoB-type_DNA-bd"/>
</dbReference>
<evidence type="ECO:0000259" key="9">
    <source>
        <dbReference type="PROSITE" id="PS51755"/>
    </source>
</evidence>
<dbReference type="Gene3D" id="1.10.10.10">
    <property type="entry name" value="Winged helix-like DNA-binding domain superfamily/Winged helix DNA-binding domain"/>
    <property type="match status" value="1"/>
</dbReference>
<name>A0A1W2E5L0_9FIRM</name>
<dbReference type="EMBL" id="FWXI01000020">
    <property type="protein sequence ID" value="SMD04747.1"/>
    <property type="molecule type" value="Genomic_DNA"/>
</dbReference>
<dbReference type="FunFam" id="3.40.50.2300:FF:000001">
    <property type="entry name" value="DNA-binding response regulator PhoB"/>
    <property type="match status" value="1"/>
</dbReference>
<dbReference type="PROSITE" id="PS51755">
    <property type="entry name" value="OMPR_PHOB"/>
    <property type="match status" value="1"/>
</dbReference>
<dbReference type="InterPro" id="IPR039420">
    <property type="entry name" value="WalR-like"/>
</dbReference>
<dbReference type="STRING" id="112901.SAMN04488500_12088"/>
<dbReference type="PANTHER" id="PTHR48111:SF73">
    <property type="entry name" value="ALKALINE PHOSPHATASE SYNTHESIS TRANSCRIPTIONAL REGULATORY PROTEIN PHOP"/>
    <property type="match status" value="1"/>
</dbReference>
<accession>A0A1W2E5L0</accession>
<keyword evidence="5" id="KW-0804">Transcription</keyword>
<evidence type="ECO:0000313" key="10">
    <source>
        <dbReference type="EMBL" id="SMD04747.1"/>
    </source>
</evidence>
<dbReference type="Gene3D" id="6.10.250.690">
    <property type="match status" value="1"/>
</dbReference>
<feature type="modified residue" description="4-aspartylphosphate" evidence="6">
    <location>
        <position position="54"/>
    </location>
</feature>
<feature type="DNA-binding region" description="OmpR/PhoB-type" evidence="7">
    <location>
        <begin position="126"/>
        <end position="223"/>
    </location>
</feature>
<dbReference type="InterPro" id="IPR016032">
    <property type="entry name" value="Sig_transdc_resp-reg_C-effctor"/>
</dbReference>
<dbReference type="SUPFAM" id="SSF46894">
    <property type="entry name" value="C-terminal effector domain of the bipartite response regulators"/>
    <property type="match status" value="1"/>
</dbReference>
<dbReference type="Proteomes" id="UP000192738">
    <property type="component" value="Unassembled WGS sequence"/>
</dbReference>
<dbReference type="FunFam" id="1.10.10.10:FF:000018">
    <property type="entry name" value="DNA-binding response regulator ResD"/>
    <property type="match status" value="1"/>
</dbReference>
<evidence type="ECO:0000256" key="5">
    <source>
        <dbReference type="ARBA" id="ARBA00023163"/>
    </source>
</evidence>
<dbReference type="Gene3D" id="3.40.50.2300">
    <property type="match status" value="1"/>
</dbReference>
<dbReference type="GO" id="GO:0000976">
    <property type="term" value="F:transcription cis-regulatory region binding"/>
    <property type="evidence" value="ECO:0007669"/>
    <property type="project" value="TreeGrafter"/>
</dbReference>
<evidence type="ECO:0000313" key="11">
    <source>
        <dbReference type="Proteomes" id="UP000192738"/>
    </source>
</evidence>
<evidence type="ECO:0000256" key="7">
    <source>
        <dbReference type="PROSITE-ProRule" id="PRU01091"/>
    </source>
</evidence>
<dbReference type="RefSeq" id="WP_084577555.1">
    <property type="nucleotide sequence ID" value="NZ_CP155572.1"/>
</dbReference>
<dbReference type="CDD" id="cd00383">
    <property type="entry name" value="trans_reg_C"/>
    <property type="match status" value="1"/>
</dbReference>
<dbReference type="InterPro" id="IPR001789">
    <property type="entry name" value="Sig_transdc_resp-reg_receiver"/>
</dbReference>
<dbReference type="GO" id="GO:0006355">
    <property type="term" value="P:regulation of DNA-templated transcription"/>
    <property type="evidence" value="ECO:0007669"/>
    <property type="project" value="InterPro"/>
</dbReference>
<gene>
    <name evidence="10" type="ORF">SAMN04488500_12088</name>
</gene>
<evidence type="ECO:0000256" key="6">
    <source>
        <dbReference type="PROSITE-ProRule" id="PRU00169"/>
    </source>
</evidence>
<dbReference type="PANTHER" id="PTHR48111">
    <property type="entry name" value="REGULATOR OF RPOS"/>
    <property type="match status" value="1"/>
</dbReference>
<feature type="domain" description="OmpR/PhoB-type" evidence="9">
    <location>
        <begin position="126"/>
        <end position="223"/>
    </location>
</feature>
<reference evidence="10 11" key="1">
    <citation type="submission" date="2017-04" db="EMBL/GenBank/DDBJ databases">
        <authorList>
            <person name="Afonso C.L."/>
            <person name="Miller P.J."/>
            <person name="Scott M.A."/>
            <person name="Spackman E."/>
            <person name="Goraichik I."/>
            <person name="Dimitrov K.M."/>
            <person name="Suarez D.L."/>
            <person name="Swayne D.E."/>
        </authorList>
    </citation>
    <scope>NUCLEOTIDE SEQUENCE [LARGE SCALE GENOMIC DNA]</scope>
    <source>
        <strain evidence="10 11">DSM 5090</strain>
    </source>
</reference>
<keyword evidence="1 6" id="KW-0597">Phosphoprotein</keyword>
<dbReference type="GO" id="GO:0032993">
    <property type="term" value="C:protein-DNA complex"/>
    <property type="evidence" value="ECO:0007669"/>
    <property type="project" value="TreeGrafter"/>
</dbReference>
<organism evidence="10 11">
    <name type="scientific">Sporomusa malonica</name>
    <dbReference type="NCBI Taxonomy" id="112901"/>
    <lineage>
        <taxon>Bacteria</taxon>
        <taxon>Bacillati</taxon>
        <taxon>Bacillota</taxon>
        <taxon>Negativicutes</taxon>
        <taxon>Selenomonadales</taxon>
        <taxon>Sporomusaceae</taxon>
        <taxon>Sporomusa</taxon>
    </lineage>
</organism>
<feature type="domain" description="Response regulatory" evidence="8">
    <location>
        <begin position="5"/>
        <end position="116"/>
    </location>
</feature>
<dbReference type="InterPro" id="IPR036388">
    <property type="entry name" value="WH-like_DNA-bd_sf"/>
</dbReference>
<evidence type="ECO:0000259" key="8">
    <source>
        <dbReference type="PROSITE" id="PS50110"/>
    </source>
</evidence>
<proteinExistence type="predicted"/>
<protein>
    <submittedName>
        <fullName evidence="10">Transcriptional regulatory protein, C terminal</fullName>
    </submittedName>
</protein>
<evidence type="ECO:0000256" key="2">
    <source>
        <dbReference type="ARBA" id="ARBA00023012"/>
    </source>
</evidence>
<dbReference type="AlphaFoldDB" id="A0A1W2E5L0"/>
<dbReference type="SMART" id="SM00448">
    <property type="entry name" value="REC"/>
    <property type="match status" value="1"/>
</dbReference>
<sequence>MEQIKVLVADDEPNITEVLQLYLEQEGFHVFTAADGREALAIEEKHRPDLLILDVMLPKRTGWEICEAIKRKVPVIFLTAKSGETDKLIGFSLGADDYITKPFSPREVMARVKAVLRRSGLITEAGARLEFPGLSIDQTAQSAFSGNQNTTLSPKEFELLVFLARHAKMAFSRDQLLTNVWGYDFDGADRTVDATIKRLRHKIDNPEYSYIHTVWGVGYKFEVTIK</sequence>